<dbReference type="AlphaFoldDB" id="A0A0M4SBD9"/>
<evidence type="ECO:0000313" key="2">
    <source>
        <dbReference type="EMBL" id="ALF47547.1"/>
    </source>
</evidence>
<dbReference type="Proteomes" id="UP000066049">
    <property type="component" value="Chromosome"/>
</dbReference>
<name>A0A0M4SBD9_9BACT</name>
<dbReference type="GeneID" id="28662541"/>
<dbReference type="KEGG" id="ccoc:CCON33237_0865"/>
<keyword evidence="1" id="KW-0472">Membrane</keyword>
<evidence type="ECO:0000256" key="1">
    <source>
        <dbReference type="SAM" id="Phobius"/>
    </source>
</evidence>
<protein>
    <recommendedName>
        <fullName evidence="4">Tetratricopeptide repeat protein</fullName>
    </recommendedName>
</protein>
<feature type="transmembrane region" description="Helical" evidence="1">
    <location>
        <begin position="5"/>
        <end position="22"/>
    </location>
</feature>
<sequence length="148" mass="17191">MKNKISIFIAIFIIAFFGLFFYSDNSYKLALEAKFYYESKEYEKAINLSQKALDLDVYNKMAATTLNQSKAAMKFSSYIKNGKEYLERIKKMSQNGVSKADNERIKMMCDVMIEDFESLRNSALLDDELKSEALQMKEAFAKLKNELF</sequence>
<evidence type="ECO:0008006" key="4">
    <source>
        <dbReference type="Google" id="ProtNLM"/>
    </source>
</evidence>
<organism evidence="2 3">
    <name type="scientific">Campylobacter concisus</name>
    <dbReference type="NCBI Taxonomy" id="199"/>
    <lineage>
        <taxon>Bacteria</taxon>
        <taxon>Pseudomonadati</taxon>
        <taxon>Campylobacterota</taxon>
        <taxon>Epsilonproteobacteria</taxon>
        <taxon>Campylobacterales</taxon>
        <taxon>Campylobacteraceae</taxon>
        <taxon>Campylobacter</taxon>
    </lineage>
</organism>
<dbReference type="PATRIC" id="fig|199.248.peg.898"/>
<dbReference type="EMBL" id="CP012541">
    <property type="protein sequence ID" value="ALF47547.1"/>
    <property type="molecule type" value="Genomic_DNA"/>
</dbReference>
<dbReference type="RefSeq" id="WP_054196559.1">
    <property type="nucleotide sequence ID" value="NZ_CABMKQ010000060.1"/>
</dbReference>
<keyword evidence="1" id="KW-1133">Transmembrane helix</keyword>
<gene>
    <name evidence="2" type="ORF">CCON33237_0865</name>
</gene>
<reference evidence="3" key="1">
    <citation type="submission" date="2015-08" db="EMBL/GenBank/DDBJ databases">
        <title>Comparative genomics of the Campylobacter concisus group.</title>
        <authorList>
            <person name="Miller W.G."/>
            <person name="Yee E."/>
            <person name="Chapman M.H."/>
            <person name="Huynh S."/>
            <person name="Bono J.L."/>
            <person name="On S.L.W."/>
            <person name="St Leger J."/>
            <person name="Foster G."/>
            <person name="Parker C.T."/>
        </authorList>
    </citation>
    <scope>NUCLEOTIDE SEQUENCE [LARGE SCALE GENOMIC DNA]</scope>
    <source>
        <strain evidence="3">ATCC 33237</strain>
    </source>
</reference>
<proteinExistence type="predicted"/>
<evidence type="ECO:0000313" key="3">
    <source>
        <dbReference type="Proteomes" id="UP000066049"/>
    </source>
</evidence>
<accession>A0A0M4SBD9</accession>
<keyword evidence="1" id="KW-0812">Transmembrane</keyword>